<feature type="transmembrane region" description="Helical" evidence="2">
    <location>
        <begin position="12"/>
        <end position="32"/>
    </location>
</feature>
<dbReference type="Gene3D" id="1.20.140.150">
    <property type="match status" value="1"/>
</dbReference>
<reference evidence="3 4" key="1">
    <citation type="journal article" date="2017" name="Mol. Ecol.">
        <title>Comparative and population genomic landscape of Phellinus noxius: A hypervariable fungus causing root rot in trees.</title>
        <authorList>
            <person name="Chung C.L."/>
            <person name="Lee T.J."/>
            <person name="Akiba M."/>
            <person name="Lee H.H."/>
            <person name="Kuo T.H."/>
            <person name="Liu D."/>
            <person name="Ke H.M."/>
            <person name="Yokoi T."/>
            <person name="Roa M.B."/>
            <person name="Lu M.J."/>
            <person name="Chang Y.Y."/>
            <person name="Ann P.J."/>
            <person name="Tsai J.N."/>
            <person name="Chen C.Y."/>
            <person name="Tzean S.S."/>
            <person name="Ota Y."/>
            <person name="Hattori T."/>
            <person name="Sahashi N."/>
            <person name="Liou R.F."/>
            <person name="Kikuchi T."/>
            <person name="Tsai I.J."/>
        </authorList>
    </citation>
    <scope>NUCLEOTIDE SEQUENCE [LARGE SCALE GENOMIC DNA]</scope>
    <source>
        <strain evidence="3 4">FFPRI411160</strain>
    </source>
</reference>
<name>A0A286U7V1_9AGAM</name>
<dbReference type="PANTHER" id="PTHR28013">
    <property type="entry name" value="PROTEIN DCV1-RELATED"/>
    <property type="match status" value="1"/>
</dbReference>
<evidence type="ECO:0000256" key="1">
    <source>
        <dbReference type="SAM" id="MobiDB-lite"/>
    </source>
</evidence>
<dbReference type="PANTHER" id="PTHR28013:SF4">
    <property type="entry name" value="MARVEL DOMAIN-CONTAINING PROTEIN"/>
    <property type="match status" value="1"/>
</dbReference>
<feature type="compositionally biased region" description="Polar residues" evidence="1">
    <location>
        <begin position="396"/>
        <end position="414"/>
    </location>
</feature>
<dbReference type="InParanoid" id="A0A286U7V1"/>
<evidence type="ECO:0000313" key="4">
    <source>
        <dbReference type="Proteomes" id="UP000217199"/>
    </source>
</evidence>
<feature type="region of interest" description="Disordered" evidence="1">
    <location>
        <begin position="379"/>
        <end position="428"/>
    </location>
</feature>
<gene>
    <name evidence="3" type="ORF">PNOK_0844200</name>
</gene>
<dbReference type="GO" id="GO:0005886">
    <property type="term" value="C:plasma membrane"/>
    <property type="evidence" value="ECO:0007669"/>
    <property type="project" value="InterPro"/>
</dbReference>
<dbReference type="Gene3D" id="3.80.10.10">
    <property type="entry name" value="Ribonuclease Inhibitor"/>
    <property type="match status" value="1"/>
</dbReference>
<dbReference type="STRING" id="2282107.A0A286U7V1"/>
<feature type="transmembrane region" description="Helical" evidence="2">
    <location>
        <begin position="177"/>
        <end position="197"/>
    </location>
</feature>
<dbReference type="InterPro" id="IPR009571">
    <property type="entry name" value="SUR7/Rim9-like_fungi"/>
</dbReference>
<dbReference type="EMBL" id="NBII01000009">
    <property type="protein sequence ID" value="PAV15584.1"/>
    <property type="molecule type" value="Genomic_DNA"/>
</dbReference>
<accession>A0A286U7V1</accession>
<evidence type="ECO:0000256" key="2">
    <source>
        <dbReference type="SAM" id="Phobius"/>
    </source>
</evidence>
<keyword evidence="2" id="KW-0812">Transmembrane</keyword>
<dbReference type="GO" id="GO:0032153">
    <property type="term" value="C:cell division site"/>
    <property type="evidence" value="ECO:0007669"/>
    <property type="project" value="TreeGrafter"/>
</dbReference>
<sequence length="802" mass="87584">MGGFTRSCSIGAFFLIGALVLLIITSISLPFLRGLDFTRVTFDGTSIGAASDAVNQVRFGIWSACMYKVSDGSRICSDTGHGYIVGLRNPTTSEIIIVGASWTRGLAIHPVAAGVTFLAAVCAFSTHATGTLLASVLSFLAAFITLIAFCVDIALLAFTRHQMNKLPGSHTNTAAGFWLTFVSLILLLIAGCTVFFGRRGSRAGDSSSSYSSGGKLILENLDKNNTEGLHSLLALSITNKRWNTLASRCLYSEVDYNLTSGLNTVDPKSNLTASRFPRNAGHVQHFKLICNSYLPPPDISGSVNELKLLLNSYPNLRAFTFRPKICDSRLAVAVIRALPQVQQLLNIEYLDVKIPYVFPEIPSSQPLAEKKNLHVIEEEDEDAEEDVHGTHPDSPVSENSSNAGRSAELTSGESDTVPPYEYKPLEDDEPLMDISEPSLLCIIPPKEFCQIRHLTLSCPNSDTLFSLPEVLGALDKPLLSLCFEGNCGSVTPGALISLIPVSLSLRHFALGIAYCIKYDDLLRFLSAIPNLLHLTIFHYFQTFSPDSKKKGQLSLLTLKSLKVVHGHAVSTSRTQMLNLCAWIRQISSLSLLEDLEIICEDIQDSRSGDGSEDFHDLDVCFGVGICVDGLATHLSARHGKTEERGSTLRILKFPAGYLSTKGLRCLLTGCDTLQELEIRVRKRCLDEFGEITAPVYNTLRSVNFCNVVDIVSLYGTKASQNDREKGISELLKTLVTNIGDTHEDNADPHDKGAKATGSDRRALRRLFIGKYGCEGSWSLAQLGGLTQPTFQVKFLCNFVEPR</sequence>
<evidence type="ECO:0000313" key="3">
    <source>
        <dbReference type="EMBL" id="PAV15584.1"/>
    </source>
</evidence>
<feature type="transmembrane region" description="Helical" evidence="2">
    <location>
        <begin position="106"/>
        <end position="126"/>
    </location>
</feature>
<feature type="transmembrane region" description="Helical" evidence="2">
    <location>
        <begin position="132"/>
        <end position="156"/>
    </location>
</feature>
<keyword evidence="2" id="KW-1133">Transmembrane helix</keyword>
<dbReference type="InterPro" id="IPR032675">
    <property type="entry name" value="LRR_dom_sf"/>
</dbReference>
<keyword evidence="4" id="KW-1185">Reference proteome</keyword>
<protein>
    <submittedName>
        <fullName evidence="3">Pali-domain-containing</fullName>
    </submittedName>
</protein>
<dbReference type="GO" id="GO:0035838">
    <property type="term" value="C:growing cell tip"/>
    <property type="evidence" value="ECO:0007669"/>
    <property type="project" value="TreeGrafter"/>
</dbReference>
<proteinExistence type="predicted"/>
<organism evidence="3 4">
    <name type="scientific">Pyrrhoderma noxium</name>
    <dbReference type="NCBI Taxonomy" id="2282107"/>
    <lineage>
        <taxon>Eukaryota</taxon>
        <taxon>Fungi</taxon>
        <taxon>Dikarya</taxon>
        <taxon>Basidiomycota</taxon>
        <taxon>Agaricomycotina</taxon>
        <taxon>Agaricomycetes</taxon>
        <taxon>Hymenochaetales</taxon>
        <taxon>Hymenochaetaceae</taxon>
        <taxon>Pyrrhoderma</taxon>
    </lineage>
</organism>
<dbReference type="AlphaFoldDB" id="A0A286U7V1"/>
<dbReference type="Proteomes" id="UP000217199">
    <property type="component" value="Unassembled WGS sequence"/>
</dbReference>
<dbReference type="Pfam" id="PF06687">
    <property type="entry name" value="SUR7"/>
    <property type="match status" value="1"/>
</dbReference>
<keyword evidence="2" id="KW-0472">Membrane</keyword>
<dbReference type="InterPro" id="IPR051380">
    <property type="entry name" value="pH-response_reg_palI/RIM9"/>
</dbReference>
<dbReference type="OrthoDB" id="2354757at2759"/>
<comment type="caution">
    <text evidence="3">The sequence shown here is derived from an EMBL/GenBank/DDBJ whole genome shotgun (WGS) entry which is preliminary data.</text>
</comment>